<evidence type="ECO:0000256" key="1">
    <source>
        <dbReference type="ARBA" id="ARBA00006594"/>
    </source>
</evidence>
<dbReference type="PANTHER" id="PTHR42933:SF1">
    <property type="entry name" value="SITE-SPECIFIC DNA-METHYLTRANSFERASE (ADENINE-SPECIFIC)"/>
    <property type="match status" value="1"/>
</dbReference>
<evidence type="ECO:0000256" key="9">
    <source>
        <dbReference type="ARBA" id="ARBA00047942"/>
    </source>
</evidence>
<dbReference type="SUPFAM" id="SSF53335">
    <property type="entry name" value="S-adenosyl-L-methionine-dependent methyltransferases"/>
    <property type="match status" value="1"/>
</dbReference>
<dbReference type="Gene3D" id="3.90.220.20">
    <property type="entry name" value="DNA methylase specificity domains"/>
    <property type="match status" value="1"/>
</dbReference>
<keyword evidence="8" id="KW-0238">DNA-binding</keyword>
<evidence type="ECO:0000256" key="5">
    <source>
        <dbReference type="ARBA" id="ARBA00022679"/>
    </source>
</evidence>
<comment type="catalytic activity">
    <reaction evidence="9">
        <text>a 2'-deoxyadenosine in DNA + S-adenosyl-L-methionine = an N(6)-methyl-2'-deoxyadenosine in DNA + S-adenosyl-L-homocysteine + H(+)</text>
        <dbReference type="Rhea" id="RHEA:15197"/>
        <dbReference type="Rhea" id="RHEA-COMP:12418"/>
        <dbReference type="Rhea" id="RHEA-COMP:12419"/>
        <dbReference type="ChEBI" id="CHEBI:15378"/>
        <dbReference type="ChEBI" id="CHEBI:57856"/>
        <dbReference type="ChEBI" id="CHEBI:59789"/>
        <dbReference type="ChEBI" id="CHEBI:90615"/>
        <dbReference type="ChEBI" id="CHEBI:90616"/>
        <dbReference type="EC" id="2.1.1.72"/>
    </reaction>
</comment>
<name>A0A2A5JSN9_PSEO7</name>
<dbReference type="Gene3D" id="3.40.50.150">
    <property type="entry name" value="Vaccinia Virus protein VP39"/>
    <property type="match status" value="1"/>
</dbReference>
<evidence type="ECO:0000256" key="8">
    <source>
        <dbReference type="ARBA" id="ARBA00023125"/>
    </source>
</evidence>
<accession>A0A2A5JSN9</accession>
<comment type="similarity">
    <text evidence="1">Belongs to the N(4)/N(6)-methyltransferase family.</text>
</comment>
<keyword evidence="7" id="KW-0680">Restriction system</keyword>
<gene>
    <name evidence="12" type="ORF">CEX98_07815</name>
</gene>
<evidence type="ECO:0000256" key="4">
    <source>
        <dbReference type="ARBA" id="ARBA00022603"/>
    </source>
</evidence>
<evidence type="ECO:0000256" key="7">
    <source>
        <dbReference type="ARBA" id="ARBA00022747"/>
    </source>
</evidence>
<comment type="similarity">
    <text evidence="2">Belongs to the type-I restriction system S methylase family.</text>
</comment>
<dbReference type="InterPro" id="IPR029063">
    <property type="entry name" value="SAM-dependent_MTases_sf"/>
</dbReference>
<dbReference type="Proteomes" id="UP000228621">
    <property type="component" value="Unassembled WGS sequence"/>
</dbReference>
<evidence type="ECO:0000259" key="11">
    <source>
        <dbReference type="Pfam" id="PF02384"/>
    </source>
</evidence>
<dbReference type="PRINTS" id="PR00507">
    <property type="entry name" value="N12N6MTFRASE"/>
</dbReference>
<feature type="domain" description="DNA methylase adenine-specific" evidence="11">
    <location>
        <begin position="244"/>
        <end position="531"/>
    </location>
</feature>
<keyword evidence="6" id="KW-0949">S-adenosyl-L-methionine</keyword>
<evidence type="ECO:0000313" key="13">
    <source>
        <dbReference type="Proteomes" id="UP000228621"/>
    </source>
</evidence>
<keyword evidence="5 12" id="KW-0808">Transferase</keyword>
<dbReference type="CDD" id="cd02440">
    <property type="entry name" value="AdoMet_MTases"/>
    <property type="match status" value="1"/>
</dbReference>
<proteinExistence type="inferred from homology"/>
<dbReference type="GO" id="GO:0008170">
    <property type="term" value="F:N-methyltransferase activity"/>
    <property type="evidence" value="ECO:0007669"/>
    <property type="project" value="InterPro"/>
</dbReference>
<feature type="domain" description="Type I restriction modification DNA specificity" evidence="10">
    <location>
        <begin position="570"/>
        <end position="714"/>
    </location>
</feature>
<evidence type="ECO:0000313" key="12">
    <source>
        <dbReference type="EMBL" id="PCK32359.1"/>
    </source>
</evidence>
<dbReference type="AlphaFoldDB" id="A0A2A5JSN9"/>
<reference evidence="13" key="1">
    <citation type="journal article" date="2019" name="Genome Announc.">
        <title>Draft Genome Sequence of Pseudoalteromonas piscicida Strain 36Y ROTHPW, an Hypersaline Seawater Isolate from the South Coast of Sonora, Mexico.</title>
        <authorList>
            <person name="Sanchez-Diaz R."/>
            <person name="Molina-Garza Z.J."/>
            <person name="Cruz-Suarez L.E."/>
            <person name="Selvin J."/>
            <person name="Kiran G.S."/>
            <person name="Ibarra-Gamez J.C."/>
            <person name="Gomez-Gil B."/>
            <person name="Galaviz-Silva L."/>
        </authorList>
    </citation>
    <scope>NUCLEOTIDE SEQUENCE [LARGE SCALE GENOMIC DNA]</scope>
    <source>
        <strain evidence="13">36Y_RITHPW</strain>
    </source>
</reference>
<dbReference type="EMBL" id="NKHF01000035">
    <property type="protein sequence ID" value="PCK32359.1"/>
    <property type="molecule type" value="Genomic_DNA"/>
</dbReference>
<dbReference type="GO" id="GO:0009007">
    <property type="term" value="F:site-specific DNA-methyltransferase (adenine-specific) activity"/>
    <property type="evidence" value="ECO:0007669"/>
    <property type="project" value="UniProtKB-EC"/>
</dbReference>
<dbReference type="InterPro" id="IPR000055">
    <property type="entry name" value="Restrct_endonuc_typeI_TRD"/>
</dbReference>
<evidence type="ECO:0000259" key="10">
    <source>
        <dbReference type="Pfam" id="PF01420"/>
    </source>
</evidence>
<dbReference type="InterPro" id="IPR044946">
    <property type="entry name" value="Restrct_endonuc_typeI_TRD_sf"/>
</dbReference>
<sequence>MGAPEFIISTTETPDFLVVFECKANIKDHASKDLNRPVDYAVDGVLHYARKLSKSYNVIAVAVSGQKKSGLKISNYIIPKGTSEPKELTNKSGSKITKIVSLDDYIEHGTFDPDVAKKRHDDLMEFSRELHNFMRDNAKLTESEKPLLVSGTLIALKNKAFAKSFDEYKPEELQKEWMRVIKEEFRKADIPHSKEYSMTQPYSSIAVHPNLGKSDKKFPKGVMFELIKMLNEKVWPFISVYHDFDVVGQFYGEFLKYTGGDKKALGIVLTPRHITELFALLANVNKNTRVLDICAGTGGFLISAMHQMFKHAETKEEKDRIKKEGLIGIENQPQMYALAASNMILRGDGKANLHQGSCFDEAITAEVTKHQCDVGFLNPPYSQSDEDLHELVFVNHMLNSLKKGGIGIAIVPVACSVTVHSMRHEILQNHTLDAVMSMPTELFYPVGAVPCIMIFRAHEPHEDSSTKTWFGYWKDDGFTKTKHKGRVDPEHLWPKIRDRWVEQYRNREVHPGESVLKQVSVEDEWCAEAYMETDYSKTTKDCFAEEVKKYVSFKMFIDSDKHEDKVDVQKWEYFTLGALFDVRKGKRLTKANMLPGNTPFIGAIDSNNGVSTYIGQDPIFDGNTITVNYDGNGVAEAYYQPVPYWALDSVNVLYPNFNLTPNIAIFLVTIIRKEKFRFNYGRKWHMQRMKESKIKLPVDKSGTPDWKYMETYIDALPYSDDIDS</sequence>
<dbReference type="SUPFAM" id="SSF116734">
    <property type="entry name" value="DNA methylase specificity domain"/>
    <property type="match status" value="1"/>
</dbReference>
<dbReference type="GO" id="GO:0032259">
    <property type="term" value="P:methylation"/>
    <property type="evidence" value="ECO:0007669"/>
    <property type="project" value="UniProtKB-KW"/>
</dbReference>
<keyword evidence="13" id="KW-1185">Reference proteome</keyword>
<evidence type="ECO:0000256" key="2">
    <source>
        <dbReference type="ARBA" id="ARBA00010923"/>
    </source>
</evidence>
<dbReference type="GO" id="GO:0009307">
    <property type="term" value="P:DNA restriction-modification system"/>
    <property type="evidence" value="ECO:0007669"/>
    <property type="project" value="UniProtKB-KW"/>
</dbReference>
<dbReference type="GO" id="GO:0003677">
    <property type="term" value="F:DNA binding"/>
    <property type="evidence" value="ECO:0007669"/>
    <property type="project" value="UniProtKB-KW"/>
</dbReference>
<dbReference type="Pfam" id="PF02384">
    <property type="entry name" value="N6_Mtase"/>
    <property type="match status" value="1"/>
</dbReference>
<evidence type="ECO:0000256" key="6">
    <source>
        <dbReference type="ARBA" id="ARBA00022691"/>
    </source>
</evidence>
<protein>
    <recommendedName>
        <fullName evidence="3">site-specific DNA-methyltransferase (adenine-specific)</fullName>
        <ecNumber evidence="3">2.1.1.72</ecNumber>
    </recommendedName>
</protein>
<organism evidence="12 13">
    <name type="scientific">Pseudoalteromonas piscicida</name>
    <dbReference type="NCBI Taxonomy" id="43662"/>
    <lineage>
        <taxon>Bacteria</taxon>
        <taxon>Pseudomonadati</taxon>
        <taxon>Pseudomonadota</taxon>
        <taxon>Gammaproteobacteria</taxon>
        <taxon>Alteromonadales</taxon>
        <taxon>Pseudoalteromonadaceae</taxon>
        <taxon>Pseudoalteromonas</taxon>
    </lineage>
</organism>
<keyword evidence="4 12" id="KW-0489">Methyltransferase</keyword>
<evidence type="ECO:0000256" key="3">
    <source>
        <dbReference type="ARBA" id="ARBA00011900"/>
    </source>
</evidence>
<dbReference type="InterPro" id="IPR003356">
    <property type="entry name" value="DNA_methylase_A-5"/>
</dbReference>
<comment type="caution">
    <text evidence="12">The sequence shown here is derived from an EMBL/GenBank/DDBJ whole genome shotgun (WGS) entry which is preliminary data.</text>
</comment>
<dbReference type="EC" id="2.1.1.72" evidence="3"/>
<dbReference type="Pfam" id="PF01420">
    <property type="entry name" value="Methylase_S"/>
    <property type="match status" value="1"/>
</dbReference>
<dbReference type="InterPro" id="IPR051537">
    <property type="entry name" value="DNA_Adenine_Mtase"/>
</dbReference>
<dbReference type="PANTHER" id="PTHR42933">
    <property type="entry name" value="SLR6095 PROTEIN"/>
    <property type="match status" value="1"/>
</dbReference>